<evidence type="ECO:0000313" key="2">
    <source>
        <dbReference type="EMBL" id="GEN33155.1"/>
    </source>
</evidence>
<evidence type="ECO:0000256" key="1">
    <source>
        <dbReference type="SAM" id="Phobius"/>
    </source>
</evidence>
<dbReference type="AlphaFoldDB" id="A0A511V2M5"/>
<dbReference type="InterPro" id="IPR019635">
    <property type="entry name" value="DUF2500"/>
</dbReference>
<keyword evidence="3" id="KW-1185">Reference proteome</keyword>
<protein>
    <recommendedName>
        <fullName evidence="4">DUF2500 domain-containing protein</fullName>
    </recommendedName>
</protein>
<organism evidence="2 3">
    <name type="scientific">Aneurinibacillus danicus</name>
    <dbReference type="NCBI Taxonomy" id="267746"/>
    <lineage>
        <taxon>Bacteria</taxon>
        <taxon>Bacillati</taxon>
        <taxon>Bacillota</taxon>
        <taxon>Bacilli</taxon>
        <taxon>Bacillales</taxon>
        <taxon>Paenibacillaceae</taxon>
        <taxon>Aneurinibacillus group</taxon>
        <taxon>Aneurinibacillus</taxon>
    </lineage>
</organism>
<keyword evidence="1" id="KW-1133">Transmembrane helix</keyword>
<feature type="transmembrane region" description="Helical" evidence="1">
    <location>
        <begin position="6"/>
        <end position="27"/>
    </location>
</feature>
<dbReference type="Proteomes" id="UP000321157">
    <property type="component" value="Unassembled WGS sequence"/>
</dbReference>
<keyword evidence="1" id="KW-0812">Transmembrane</keyword>
<evidence type="ECO:0008006" key="4">
    <source>
        <dbReference type="Google" id="ProtNLM"/>
    </source>
</evidence>
<dbReference type="OrthoDB" id="282886at2"/>
<dbReference type="RefSeq" id="WP_146808451.1">
    <property type="nucleotide sequence ID" value="NZ_BJXX01000025.1"/>
</dbReference>
<dbReference type="Pfam" id="PF10694">
    <property type="entry name" value="DUF2500"/>
    <property type="match status" value="1"/>
</dbReference>
<keyword evidence="1" id="KW-0472">Membrane</keyword>
<name>A0A511V2M5_9BACL</name>
<dbReference type="Gene3D" id="2.40.50.660">
    <property type="match status" value="1"/>
</dbReference>
<comment type="caution">
    <text evidence="2">The sequence shown here is derived from an EMBL/GenBank/DDBJ whole genome shotgun (WGS) entry which is preliminary data.</text>
</comment>
<dbReference type="EMBL" id="BJXX01000025">
    <property type="protein sequence ID" value="GEN33155.1"/>
    <property type="molecule type" value="Genomic_DNA"/>
</dbReference>
<evidence type="ECO:0000313" key="3">
    <source>
        <dbReference type="Proteomes" id="UP000321157"/>
    </source>
</evidence>
<reference evidence="2 3" key="1">
    <citation type="submission" date="2019-07" db="EMBL/GenBank/DDBJ databases">
        <title>Whole genome shotgun sequence of Aneurinibacillus danicus NBRC 102444.</title>
        <authorList>
            <person name="Hosoyama A."/>
            <person name="Uohara A."/>
            <person name="Ohji S."/>
            <person name="Ichikawa N."/>
        </authorList>
    </citation>
    <scope>NUCLEOTIDE SEQUENCE [LARGE SCALE GENOMIC DNA]</scope>
    <source>
        <strain evidence="2 3">NBRC 102444</strain>
    </source>
</reference>
<gene>
    <name evidence="2" type="ORF">ADA01nite_06150</name>
</gene>
<accession>A0A511V2M5</accession>
<proteinExistence type="predicted"/>
<sequence>MFMFDFMSAIFPVFFALILVFISISIIKGIGEWINNNKQPVLIVDACVVSKRSHTSHHIHNHNNGMHHHNQTTYYATFEVESGDRMEFRISGKEYGLLAEKDKGRLTFQGTRYLSFERNGRE</sequence>